<evidence type="ECO:0008006" key="3">
    <source>
        <dbReference type="Google" id="ProtNLM"/>
    </source>
</evidence>
<sequence>MEELSFSPVFVLYGARASHMNKFPTYKGGGPDRHKAQDKSHWIGYRAEANHNRSDDWSAPIGISSVRVEESSQIRKFIQNQCYTLSYIQPSKSGELETCSIKTLGFPTLVRKAAKPINIPLSLIAKARDTKPTAFKSPKQTQTRIDLKAGCFGHTFRLHAILFCGQRRIARRFVAEQNPVQTVLTDSFPTRKRLNSYFQLPDLDCSLCGSTLESTEHLFYHCPVIRALSYGSEGKLSSPSIPDKTISIPVAHLSDFVVINTDVAIRRDIIVVAMVVRDHKGDLLVMASKLLPPLSPYAA</sequence>
<name>A0A8K0EDQ2_9ROSA</name>
<evidence type="ECO:0000313" key="2">
    <source>
        <dbReference type="Proteomes" id="UP000796880"/>
    </source>
</evidence>
<accession>A0A8K0EDQ2</accession>
<keyword evidence="2" id="KW-1185">Reference proteome</keyword>
<protein>
    <recommendedName>
        <fullName evidence="3">Reverse transcriptase zinc-binding domain-containing protein</fullName>
    </recommendedName>
</protein>
<reference evidence="1" key="1">
    <citation type="submission" date="2020-03" db="EMBL/GenBank/DDBJ databases">
        <title>A high-quality chromosome-level genome assembly of a woody plant with both climbing and erect habits, Rhamnella rubrinervis.</title>
        <authorList>
            <person name="Lu Z."/>
            <person name="Yang Y."/>
            <person name="Zhu X."/>
            <person name="Sun Y."/>
        </authorList>
    </citation>
    <scope>NUCLEOTIDE SEQUENCE</scope>
    <source>
        <strain evidence="1">BYM</strain>
        <tissue evidence="1">Leaf</tissue>
    </source>
</reference>
<organism evidence="1 2">
    <name type="scientific">Rhamnella rubrinervis</name>
    <dbReference type="NCBI Taxonomy" id="2594499"/>
    <lineage>
        <taxon>Eukaryota</taxon>
        <taxon>Viridiplantae</taxon>
        <taxon>Streptophyta</taxon>
        <taxon>Embryophyta</taxon>
        <taxon>Tracheophyta</taxon>
        <taxon>Spermatophyta</taxon>
        <taxon>Magnoliopsida</taxon>
        <taxon>eudicotyledons</taxon>
        <taxon>Gunneridae</taxon>
        <taxon>Pentapetalae</taxon>
        <taxon>rosids</taxon>
        <taxon>fabids</taxon>
        <taxon>Rosales</taxon>
        <taxon>Rhamnaceae</taxon>
        <taxon>rhamnoid group</taxon>
        <taxon>Rhamneae</taxon>
        <taxon>Rhamnella</taxon>
    </lineage>
</organism>
<dbReference type="EMBL" id="VOIH02000007">
    <property type="protein sequence ID" value="KAF3442297.1"/>
    <property type="molecule type" value="Genomic_DNA"/>
</dbReference>
<dbReference type="AlphaFoldDB" id="A0A8K0EDQ2"/>
<dbReference type="OrthoDB" id="1750965at2759"/>
<evidence type="ECO:0000313" key="1">
    <source>
        <dbReference type="EMBL" id="KAF3442297.1"/>
    </source>
</evidence>
<proteinExistence type="predicted"/>
<gene>
    <name evidence="1" type="ORF">FNV43_RR16213</name>
</gene>
<dbReference type="Proteomes" id="UP000796880">
    <property type="component" value="Unassembled WGS sequence"/>
</dbReference>
<comment type="caution">
    <text evidence="1">The sequence shown here is derived from an EMBL/GenBank/DDBJ whole genome shotgun (WGS) entry which is preliminary data.</text>
</comment>